<comment type="caution">
    <text evidence="1">The sequence shown here is derived from an EMBL/GenBank/DDBJ whole genome shotgun (WGS) entry which is preliminary data.</text>
</comment>
<name>A0A9P0YKQ2_CUSEU</name>
<keyword evidence="2" id="KW-1185">Reference proteome</keyword>
<dbReference type="Proteomes" id="UP001152484">
    <property type="component" value="Unassembled WGS sequence"/>
</dbReference>
<feature type="non-terminal residue" evidence="1">
    <location>
        <position position="27"/>
    </location>
</feature>
<dbReference type="EMBL" id="CAMAPE010000005">
    <property type="protein sequence ID" value="CAH9066164.1"/>
    <property type="molecule type" value="Genomic_DNA"/>
</dbReference>
<sequence>MTASECNLINKSPYNGYNSVSVANGAH</sequence>
<dbReference type="AlphaFoldDB" id="A0A9P0YKQ2"/>
<accession>A0A9P0YKQ2</accession>
<evidence type="ECO:0000313" key="1">
    <source>
        <dbReference type="EMBL" id="CAH9066164.1"/>
    </source>
</evidence>
<proteinExistence type="predicted"/>
<organism evidence="1 2">
    <name type="scientific">Cuscuta europaea</name>
    <name type="common">European dodder</name>
    <dbReference type="NCBI Taxonomy" id="41803"/>
    <lineage>
        <taxon>Eukaryota</taxon>
        <taxon>Viridiplantae</taxon>
        <taxon>Streptophyta</taxon>
        <taxon>Embryophyta</taxon>
        <taxon>Tracheophyta</taxon>
        <taxon>Spermatophyta</taxon>
        <taxon>Magnoliopsida</taxon>
        <taxon>eudicotyledons</taxon>
        <taxon>Gunneridae</taxon>
        <taxon>Pentapetalae</taxon>
        <taxon>asterids</taxon>
        <taxon>lamiids</taxon>
        <taxon>Solanales</taxon>
        <taxon>Convolvulaceae</taxon>
        <taxon>Cuscuteae</taxon>
        <taxon>Cuscuta</taxon>
        <taxon>Cuscuta subgen. Cuscuta</taxon>
    </lineage>
</organism>
<gene>
    <name evidence="1" type="ORF">CEURO_LOCUS2339</name>
</gene>
<protein>
    <submittedName>
        <fullName evidence="1">Uncharacterized protein</fullName>
    </submittedName>
</protein>
<reference evidence="1" key="1">
    <citation type="submission" date="2022-07" db="EMBL/GenBank/DDBJ databases">
        <authorList>
            <person name="Macas J."/>
            <person name="Novak P."/>
            <person name="Neumann P."/>
        </authorList>
    </citation>
    <scope>NUCLEOTIDE SEQUENCE</scope>
</reference>
<evidence type="ECO:0000313" key="2">
    <source>
        <dbReference type="Proteomes" id="UP001152484"/>
    </source>
</evidence>